<dbReference type="EMBL" id="JAGGDJ010000002">
    <property type="protein sequence ID" value="MBO7743308.1"/>
    <property type="molecule type" value="Genomic_DNA"/>
</dbReference>
<keyword evidence="2" id="KW-0813">Transport</keyword>
<dbReference type="InterPro" id="IPR020846">
    <property type="entry name" value="MFS_dom"/>
</dbReference>
<evidence type="ECO:0000256" key="5">
    <source>
        <dbReference type="ARBA" id="ARBA00023136"/>
    </source>
</evidence>
<feature type="transmembrane region" description="Helical" evidence="6">
    <location>
        <begin position="162"/>
        <end position="183"/>
    </location>
</feature>
<evidence type="ECO:0000313" key="8">
    <source>
        <dbReference type="EMBL" id="MBO7743308.1"/>
    </source>
</evidence>
<dbReference type="InterPro" id="IPR011701">
    <property type="entry name" value="MFS"/>
</dbReference>
<gene>
    <name evidence="8" type="ORF">I8J29_03825</name>
</gene>
<dbReference type="Gene3D" id="1.20.1250.20">
    <property type="entry name" value="MFS general substrate transporter like domains"/>
    <property type="match status" value="1"/>
</dbReference>
<dbReference type="Gene3D" id="1.20.1720.10">
    <property type="entry name" value="Multidrug resistance protein D"/>
    <property type="match status" value="1"/>
</dbReference>
<feature type="transmembrane region" description="Helical" evidence="6">
    <location>
        <begin position="12"/>
        <end position="31"/>
    </location>
</feature>
<organism evidence="8 9">
    <name type="scientific">Paenibacillus artemisiicola</name>
    <dbReference type="NCBI Taxonomy" id="1172618"/>
    <lineage>
        <taxon>Bacteria</taxon>
        <taxon>Bacillati</taxon>
        <taxon>Bacillota</taxon>
        <taxon>Bacilli</taxon>
        <taxon>Bacillales</taxon>
        <taxon>Paenibacillaceae</taxon>
        <taxon>Paenibacillus</taxon>
    </lineage>
</organism>
<sequence>MESQPRADKLIRLLCFILLFSVMNVTMFNIALPDISRAFGLLPSEAGWVITGYSIIYAVGSLTYGKLADRYPLRRLLTIGLLLFAAGSLLGFLSPNYATVLAARFVQSAGASSIPALVMIVPVRMYAPEGRGRVLGILASAIAFASGVGPIVGGFVSGWLDWRYLFLISIGTLAALPFLRKWLPDEEPRSGKFDLLGALLLGGSVTLFMLGITQWSGWLALTGALLLALFVLRIVRTADPFVQPAVFRSGGFRSGLFSSFLVYAVSFTVTFVTPMLLNAANGLGTSAIGLLMFPAAMSAAVFGRYGGKLADRRGSLFIIVAALILLAAGQLALSLFSGGAAGYVAACLVFGNVGAAFYQAGMTKLVASTLPAGQTGVGMGILTLGNFLSCAIAGAVVSKLVDGAASGSASPAFGVFGHAGAAAVFGNVYFALAALCLLNLAFVWAAFGRRRKAARRAASPGAETQRA</sequence>
<evidence type="ECO:0000256" key="2">
    <source>
        <dbReference type="ARBA" id="ARBA00022448"/>
    </source>
</evidence>
<feature type="domain" description="Major facilitator superfamily (MFS) profile" evidence="7">
    <location>
        <begin position="10"/>
        <end position="451"/>
    </location>
</feature>
<feature type="transmembrane region" description="Helical" evidence="6">
    <location>
        <begin position="134"/>
        <end position="156"/>
    </location>
</feature>
<evidence type="ECO:0000256" key="6">
    <source>
        <dbReference type="SAM" id="Phobius"/>
    </source>
</evidence>
<dbReference type="PANTHER" id="PTHR42718">
    <property type="entry name" value="MAJOR FACILITATOR SUPERFAMILY MULTIDRUG TRANSPORTER MFSC"/>
    <property type="match status" value="1"/>
</dbReference>
<accession>A0ABS3W4T2</accession>
<feature type="transmembrane region" description="Helical" evidence="6">
    <location>
        <begin position="256"/>
        <end position="277"/>
    </location>
</feature>
<feature type="transmembrane region" description="Helical" evidence="6">
    <location>
        <begin position="314"/>
        <end position="334"/>
    </location>
</feature>
<dbReference type="SUPFAM" id="SSF103473">
    <property type="entry name" value="MFS general substrate transporter"/>
    <property type="match status" value="1"/>
</dbReference>
<feature type="transmembrane region" description="Helical" evidence="6">
    <location>
        <begin position="421"/>
        <end position="447"/>
    </location>
</feature>
<keyword evidence="9" id="KW-1185">Reference proteome</keyword>
<comment type="caution">
    <text evidence="8">The sequence shown here is derived from an EMBL/GenBank/DDBJ whole genome shotgun (WGS) entry which is preliminary data.</text>
</comment>
<dbReference type="RefSeq" id="WP_208846351.1">
    <property type="nucleotide sequence ID" value="NZ_JAGGDJ010000002.1"/>
</dbReference>
<evidence type="ECO:0000313" key="9">
    <source>
        <dbReference type="Proteomes" id="UP000670947"/>
    </source>
</evidence>
<feature type="transmembrane region" description="Helical" evidence="6">
    <location>
        <begin position="218"/>
        <end position="235"/>
    </location>
</feature>
<reference evidence="8 9" key="1">
    <citation type="submission" date="2021-03" db="EMBL/GenBank/DDBJ databases">
        <title>Paenibacillus artemisicola MWE-103 whole genome sequence.</title>
        <authorList>
            <person name="Ham Y.J."/>
        </authorList>
    </citation>
    <scope>NUCLEOTIDE SEQUENCE [LARGE SCALE GENOMIC DNA]</scope>
    <source>
        <strain evidence="8 9">MWE-103</strain>
    </source>
</reference>
<dbReference type="PRINTS" id="PR01036">
    <property type="entry name" value="TCRTETB"/>
</dbReference>
<evidence type="ECO:0000256" key="3">
    <source>
        <dbReference type="ARBA" id="ARBA00022692"/>
    </source>
</evidence>
<protein>
    <submittedName>
        <fullName evidence="8">MFS transporter</fullName>
    </submittedName>
</protein>
<dbReference type="Proteomes" id="UP000670947">
    <property type="component" value="Unassembled WGS sequence"/>
</dbReference>
<dbReference type="InterPro" id="IPR036259">
    <property type="entry name" value="MFS_trans_sf"/>
</dbReference>
<keyword evidence="3 6" id="KW-0812">Transmembrane</keyword>
<evidence type="ECO:0000259" key="7">
    <source>
        <dbReference type="PROSITE" id="PS50850"/>
    </source>
</evidence>
<feature type="transmembrane region" description="Helical" evidence="6">
    <location>
        <begin position="195"/>
        <end position="212"/>
    </location>
</feature>
<feature type="transmembrane region" description="Helical" evidence="6">
    <location>
        <begin position="340"/>
        <end position="358"/>
    </location>
</feature>
<keyword evidence="5 6" id="KW-0472">Membrane</keyword>
<dbReference type="Pfam" id="PF07690">
    <property type="entry name" value="MFS_1"/>
    <property type="match status" value="1"/>
</dbReference>
<proteinExistence type="predicted"/>
<feature type="transmembrane region" description="Helical" evidence="6">
    <location>
        <begin position="379"/>
        <end position="401"/>
    </location>
</feature>
<keyword evidence="4 6" id="KW-1133">Transmembrane helix</keyword>
<feature type="transmembrane region" description="Helical" evidence="6">
    <location>
        <begin position="46"/>
        <end position="64"/>
    </location>
</feature>
<dbReference type="CDD" id="cd17321">
    <property type="entry name" value="MFS_MMR_MDR_like"/>
    <property type="match status" value="1"/>
</dbReference>
<dbReference type="PROSITE" id="PS50850">
    <property type="entry name" value="MFS"/>
    <property type="match status" value="1"/>
</dbReference>
<name>A0ABS3W4T2_9BACL</name>
<evidence type="ECO:0000256" key="4">
    <source>
        <dbReference type="ARBA" id="ARBA00022989"/>
    </source>
</evidence>
<feature type="transmembrane region" description="Helical" evidence="6">
    <location>
        <begin position="76"/>
        <end position="93"/>
    </location>
</feature>
<feature type="transmembrane region" description="Helical" evidence="6">
    <location>
        <begin position="283"/>
        <end position="302"/>
    </location>
</feature>
<evidence type="ECO:0000256" key="1">
    <source>
        <dbReference type="ARBA" id="ARBA00004651"/>
    </source>
</evidence>
<dbReference type="PANTHER" id="PTHR42718:SF9">
    <property type="entry name" value="MAJOR FACILITATOR SUPERFAMILY MULTIDRUG TRANSPORTER MFSC"/>
    <property type="match status" value="1"/>
</dbReference>
<feature type="transmembrane region" description="Helical" evidence="6">
    <location>
        <begin position="105"/>
        <end position="127"/>
    </location>
</feature>
<comment type="subcellular location">
    <subcellularLocation>
        <location evidence="1">Cell membrane</location>
        <topology evidence="1">Multi-pass membrane protein</topology>
    </subcellularLocation>
</comment>